<proteinExistence type="predicted"/>
<evidence type="ECO:0000313" key="6">
    <source>
        <dbReference type="Proteomes" id="UP000022910"/>
    </source>
</evidence>
<dbReference type="SMART" id="SM00322">
    <property type="entry name" value="KH"/>
    <property type="match status" value="1"/>
</dbReference>
<reference evidence="5 6" key="1">
    <citation type="submission" date="2014-02" db="EMBL/GenBank/DDBJ databases">
        <title>Single nucleus genome sequencing reveals high similarity among nuclei of an endomycorrhizal fungus.</title>
        <authorList>
            <person name="Lin K."/>
            <person name="Geurts R."/>
            <person name="Zhang Z."/>
            <person name="Limpens E."/>
            <person name="Saunders D.G."/>
            <person name="Mu D."/>
            <person name="Pang E."/>
            <person name="Cao H."/>
            <person name="Cha H."/>
            <person name="Lin T."/>
            <person name="Zhou Q."/>
            <person name="Shang Y."/>
            <person name="Li Y."/>
            <person name="Ivanov S."/>
            <person name="Sharma T."/>
            <person name="Velzen R.V."/>
            <person name="Ruijter N.D."/>
            <person name="Aanen D.K."/>
            <person name="Win J."/>
            <person name="Kamoun S."/>
            <person name="Bisseling T."/>
            <person name="Huang S."/>
        </authorList>
    </citation>
    <scope>NUCLEOTIDE SEQUENCE [LARGE SCALE GENOMIC DNA]</scope>
    <source>
        <strain evidence="6">DAOM197198w</strain>
    </source>
</reference>
<dbReference type="InterPro" id="IPR036612">
    <property type="entry name" value="KH_dom_type_1_sf"/>
</dbReference>
<sequence length="202" mass="23616">MQRSEYIKSLNIPIPQQIEIGKLIGREGRNIKPIAERTGTNIYIDKTTKPEQISISVNKKKEGPPFKNRIDEARNQLNDLMKDISAQNERKNNKIKKVKDDGFNITAQNYYFERKNNKITKVKDDGFKKLGHTKKLNDGFETVAYKKKSNKSSSNYNKNYEESETYEVNEDLEERFSRKQGEVPDYSDEMNWYGIIDGGREY</sequence>
<dbReference type="PROSITE" id="PS50084">
    <property type="entry name" value="KH_TYPE_1"/>
    <property type="match status" value="1"/>
</dbReference>
<keyword evidence="1" id="KW-0694">RNA-binding</keyword>
<dbReference type="Gene3D" id="3.30.1370.10">
    <property type="entry name" value="K Homology domain, type 1"/>
    <property type="match status" value="1"/>
</dbReference>
<protein>
    <recommendedName>
        <fullName evidence="4">K Homology domain-containing protein</fullName>
    </recommendedName>
</protein>
<dbReference type="Pfam" id="PF00013">
    <property type="entry name" value="KH_1"/>
    <property type="match status" value="1"/>
</dbReference>
<evidence type="ECO:0000256" key="1">
    <source>
        <dbReference type="PROSITE-ProRule" id="PRU00117"/>
    </source>
</evidence>
<feature type="coiled-coil region" evidence="2">
    <location>
        <begin position="70"/>
        <end position="101"/>
    </location>
</feature>
<name>A0A015KI75_RHIIW</name>
<dbReference type="EMBL" id="JEMT01026500">
    <property type="protein sequence ID" value="EXX59326.1"/>
    <property type="molecule type" value="Genomic_DNA"/>
</dbReference>
<dbReference type="HOGENOM" id="CLU_1355277_0_0_1"/>
<evidence type="ECO:0000256" key="2">
    <source>
        <dbReference type="SAM" id="Coils"/>
    </source>
</evidence>
<organism evidence="5 6">
    <name type="scientific">Rhizophagus irregularis (strain DAOM 197198w)</name>
    <name type="common">Glomus intraradices</name>
    <dbReference type="NCBI Taxonomy" id="1432141"/>
    <lineage>
        <taxon>Eukaryota</taxon>
        <taxon>Fungi</taxon>
        <taxon>Fungi incertae sedis</taxon>
        <taxon>Mucoromycota</taxon>
        <taxon>Glomeromycotina</taxon>
        <taxon>Glomeromycetes</taxon>
        <taxon>Glomerales</taxon>
        <taxon>Glomeraceae</taxon>
        <taxon>Rhizophagus</taxon>
    </lineage>
</organism>
<dbReference type="OrthoDB" id="752362at2759"/>
<dbReference type="AlphaFoldDB" id="A0A015KI75"/>
<evidence type="ECO:0000313" key="5">
    <source>
        <dbReference type="EMBL" id="EXX59326.1"/>
    </source>
</evidence>
<keyword evidence="2" id="KW-0175">Coiled coil</keyword>
<dbReference type="InterPro" id="IPR004088">
    <property type="entry name" value="KH_dom_type_1"/>
</dbReference>
<evidence type="ECO:0000259" key="4">
    <source>
        <dbReference type="SMART" id="SM00322"/>
    </source>
</evidence>
<feature type="region of interest" description="Disordered" evidence="3">
    <location>
        <begin position="150"/>
        <end position="173"/>
    </location>
</feature>
<keyword evidence="6" id="KW-1185">Reference proteome</keyword>
<dbReference type="Proteomes" id="UP000022910">
    <property type="component" value="Unassembled WGS sequence"/>
</dbReference>
<dbReference type="SUPFAM" id="SSF54791">
    <property type="entry name" value="Eukaryotic type KH-domain (KH-domain type I)"/>
    <property type="match status" value="1"/>
</dbReference>
<accession>A0A015KI75</accession>
<comment type="caution">
    <text evidence="5">The sequence shown here is derived from an EMBL/GenBank/DDBJ whole genome shotgun (WGS) entry which is preliminary data.</text>
</comment>
<evidence type="ECO:0000256" key="3">
    <source>
        <dbReference type="SAM" id="MobiDB-lite"/>
    </source>
</evidence>
<feature type="domain" description="K Homology" evidence="4">
    <location>
        <begin position="6"/>
        <end position="82"/>
    </location>
</feature>
<feature type="compositionally biased region" description="Acidic residues" evidence="3">
    <location>
        <begin position="162"/>
        <end position="173"/>
    </location>
</feature>
<dbReference type="InterPro" id="IPR004087">
    <property type="entry name" value="KH_dom"/>
</dbReference>
<gene>
    <name evidence="5" type="ORF">RirG_190090</name>
</gene>
<dbReference type="SMR" id="A0A015KI75"/>
<dbReference type="GO" id="GO:0003723">
    <property type="term" value="F:RNA binding"/>
    <property type="evidence" value="ECO:0007669"/>
    <property type="project" value="UniProtKB-UniRule"/>
</dbReference>